<dbReference type="InterPro" id="IPR015421">
    <property type="entry name" value="PyrdxlP-dep_Trfase_major"/>
</dbReference>
<reference evidence="2 3" key="2">
    <citation type="journal article" date="2012" name="Stand. Genomic Sci.">
        <title>Genome sequence of the moderately thermophilic, amino-acid-degrading and sulfur-reducing bacterium Thermovirga lienii type strain (Cas60314(T)).</title>
        <authorList>
            <person name="Goker M."/>
            <person name="Saunders E."/>
            <person name="Lapidus A."/>
            <person name="Nolan M."/>
            <person name="Lucas S."/>
            <person name="Hammon N."/>
            <person name="Deshpande S."/>
            <person name="Cheng J.F."/>
            <person name="Han C."/>
            <person name="Tapia R."/>
            <person name="Goodwin L.A."/>
            <person name="Pitluck S."/>
            <person name="Liolios K."/>
            <person name="Mavromatis K."/>
            <person name="Pagani I."/>
            <person name="Ivanova N."/>
            <person name="Mikhailova N."/>
            <person name="Pati A."/>
            <person name="Chen A."/>
            <person name="Palaniappan K."/>
            <person name="Land M."/>
            <person name="Chang Y.J."/>
            <person name="Jeffries C.D."/>
            <person name="Brambilla E.M."/>
            <person name="Rohde M."/>
            <person name="Spring S."/>
            <person name="Detter J.C."/>
            <person name="Woyke T."/>
            <person name="Bristow J."/>
            <person name="Eisen J.A."/>
            <person name="Markowitz V."/>
            <person name="Hugenholtz P."/>
            <person name="Kyrpides N.C."/>
            <person name="Klenk H.P."/>
        </authorList>
    </citation>
    <scope>NUCLEOTIDE SEQUENCE [LARGE SCALE GENOMIC DNA]</scope>
    <source>
        <strain evidence="3">ATCC BAA-1197 / DSM 17291 / Cas60314</strain>
    </source>
</reference>
<dbReference type="KEGG" id="tli:Tlie_0563"/>
<dbReference type="PANTHER" id="PTHR30244">
    <property type="entry name" value="TRANSAMINASE"/>
    <property type="match status" value="1"/>
</dbReference>
<dbReference type="STRING" id="580340.Tlie_0563"/>
<protein>
    <submittedName>
        <fullName evidence="2">Glutamine--scyllo-inositol transaminase</fullName>
        <ecNumber evidence="2">2.6.1.50</ecNumber>
    </submittedName>
</protein>
<gene>
    <name evidence="2" type="ordered locus">Tlie_0563</name>
</gene>
<dbReference type="Gene3D" id="3.90.1150.10">
    <property type="entry name" value="Aspartate Aminotransferase, domain 1"/>
    <property type="match status" value="1"/>
</dbReference>
<keyword evidence="3" id="KW-1185">Reference proteome</keyword>
<evidence type="ECO:0000256" key="1">
    <source>
        <dbReference type="RuleBase" id="RU004508"/>
    </source>
</evidence>
<dbReference type="CDD" id="cd00616">
    <property type="entry name" value="AHBA_syn"/>
    <property type="match status" value="1"/>
</dbReference>
<name>G7V8D6_THELD</name>
<keyword evidence="1" id="KW-0663">Pyridoxal phosphate</keyword>
<dbReference type="AlphaFoldDB" id="G7V8D6"/>
<dbReference type="Gene3D" id="3.40.640.10">
    <property type="entry name" value="Type I PLP-dependent aspartate aminotransferase-like (Major domain)"/>
    <property type="match status" value="1"/>
</dbReference>
<keyword evidence="2" id="KW-0808">Transferase</keyword>
<dbReference type="Pfam" id="PF01041">
    <property type="entry name" value="DegT_DnrJ_EryC1"/>
    <property type="match status" value="1"/>
</dbReference>
<dbReference type="GO" id="GO:0000271">
    <property type="term" value="P:polysaccharide biosynthetic process"/>
    <property type="evidence" value="ECO:0007669"/>
    <property type="project" value="TreeGrafter"/>
</dbReference>
<organism evidence="2 3">
    <name type="scientific">Thermovirga lienii (strain ATCC BAA-1197 / DSM 17291 / Cas60314)</name>
    <dbReference type="NCBI Taxonomy" id="580340"/>
    <lineage>
        <taxon>Bacteria</taxon>
        <taxon>Thermotogati</taxon>
        <taxon>Synergistota</taxon>
        <taxon>Synergistia</taxon>
        <taxon>Synergistales</taxon>
        <taxon>Thermovirgaceae</taxon>
        <taxon>Thermovirga</taxon>
    </lineage>
</organism>
<dbReference type="InterPro" id="IPR015422">
    <property type="entry name" value="PyrdxlP-dep_Trfase_small"/>
</dbReference>
<keyword evidence="2" id="KW-0032">Aminotransferase</keyword>
<dbReference type="EC" id="2.6.1.50" evidence="2"/>
<comment type="similarity">
    <text evidence="1">Belongs to the DegT/DnrJ/EryC1 family.</text>
</comment>
<sequence>MPGFELFDQKEIDAVVDVLKRKIVHRYSFQDVRDGIYKVAEFEEAVAKKMGSRHCLAVSSGSAALYVAMRACGIGPGDEIITTPFTFIASIEAILECGAIPVLAEIDESLNLDPDSVEDLITDRTKAIMPVHMFGGAADMERFQKLCEDYGLYLFEDSCQAMGATYKGRYVGTFGKWGTYSLDPYKLLTVGEGGLIVTDDEELYNRMRYYHDHGHMHDMSIPRGAEGKACLGFNFRMDEIRGALGLAQLEKLDKAIGMLKENKKKVLENVDLPKDVKLRDLPDRKGEIATQLVFIFPDEDSAKAFQKAAGAAGAPCGILSGNTWHYARHWQTLREGAYYSRIRCPYDCPHADYVPEYRPVEWPKTHDILSRAVVFGLDIIMDESRLQKMASGINEGFKAAFGG</sequence>
<accession>G7V8D6</accession>
<dbReference type="EMBL" id="CP003096">
    <property type="protein sequence ID" value="AER66298.1"/>
    <property type="molecule type" value="Genomic_DNA"/>
</dbReference>
<dbReference type="InterPro" id="IPR000653">
    <property type="entry name" value="DegT/StrS_aminotransferase"/>
</dbReference>
<dbReference type="OrthoDB" id="9810913at2"/>
<dbReference type="InterPro" id="IPR015424">
    <property type="entry name" value="PyrdxlP-dep_Trfase"/>
</dbReference>
<dbReference type="PANTHER" id="PTHR30244:SF34">
    <property type="entry name" value="DTDP-4-AMINO-4,6-DIDEOXYGALACTOSE TRANSAMINASE"/>
    <property type="match status" value="1"/>
</dbReference>
<proteinExistence type="inferred from homology"/>
<dbReference type="Proteomes" id="UP000005868">
    <property type="component" value="Chromosome"/>
</dbReference>
<evidence type="ECO:0000313" key="3">
    <source>
        <dbReference type="Proteomes" id="UP000005868"/>
    </source>
</evidence>
<dbReference type="GO" id="GO:0047310">
    <property type="term" value="F:glutamine-scyllo-inositol transaminase activity"/>
    <property type="evidence" value="ECO:0007669"/>
    <property type="project" value="UniProtKB-EC"/>
</dbReference>
<dbReference type="HOGENOM" id="CLU_033332_7_2_0"/>
<dbReference type="GO" id="GO:0030170">
    <property type="term" value="F:pyridoxal phosphate binding"/>
    <property type="evidence" value="ECO:0007669"/>
    <property type="project" value="TreeGrafter"/>
</dbReference>
<dbReference type="eggNOG" id="COG0399">
    <property type="taxonomic scope" value="Bacteria"/>
</dbReference>
<dbReference type="SUPFAM" id="SSF53383">
    <property type="entry name" value="PLP-dependent transferases"/>
    <property type="match status" value="1"/>
</dbReference>
<reference evidence="3" key="1">
    <citation type="submission" date="2011-10" db="EMBL/GenBank/DDBJ databases">
        <title>The complete genome of chromosome of Thermovirga lienii DSM 17291.</title>
        <authorList>
            <consortium name="US DOE Joint Genome Institute (JGI-PGF)"/>
            <person name="Lucas S."/>
            <person name="Copeland A."/>
            <person name="Lapidus A."/>
            <person name="Glavina del Rio T."/>
            <person name="Dalin E."/>
            <person name="Tice H."/>
            <person name="Bruce D."/>
            <person name="Goodwin L."/>
            <person name="Pitluck S."/>
            <person name="Peters L."/>
            <person name="Mikhailova N."/>
            <person name="Saunders E."/>
            <person name="Kyrpides N."/>
            <person name="Mavromatis K."/>
            <person name="Ivanova N."/>
            <person name="Last F.I."/>
            <person name="Brettin T."/>
            <person name="Detter J.C."/>
            <person name="Han C."/>
            <person name="Larimer F."/>
            <person name="Land M."/>
            <person name="Hauser L."/>
            <person name="Markowitz V."/>
            <person name="Cheng J.-F."/>
            <person name="Hugenholtz P."/>
            <person name="Woyke T."/>
            <person name="Wu D."/>
            <person name="Spring S."/>
            <person name="Schroeder M."/>
            <person name="Brambilla E.-M."/>
            <person name="Klenk H.-P."/>
            <person name="Eisen J.A."/>
        </authorList>
    </citation>
    <scope>NUCLEOTIDE SEQUENCE [LARGE SCALE GENOMIC DNA]</scope>
    <source>
        <strain evidence="3">ATCC BAA-1197 / DSM 17291 / Cas60314</strain>
    </source>
</reference>
<evidence type="ECO:0000313" key="2">
    <source>
        <dbReference type="EMBL" id="AER66298.1"/>
    </source>
</evidence>